<gene>
    <name evidence="3" type="ORF">GCM10007067_23550</name>
</gene>
<reference evidence="3" key="1">
    <citation type="journal article" date="2014" name="Int. J. Syst. Evol. Microbiol.">
        <title>Complete genome sequence of Corynebacterium casei LMG S-19264T (=DSM 44701T), isolated from a smear-ripened cheese.</title>
        <authorList>
            <consortium name="US DOE Joint Genome Institute (JGI-PGF)"/>
            <person name="Walter F."/>
            <person name="Albersmeier A."/>
            <person name="Kalinowski J."/>
            <person name="Ruckert C."/>
        </authorList>
    </citation>
    <scope>NUCLEOTIDE SEQUENCE</scope>
    <source>
        <strain evidence="3">KCTC 23077</strain>
    </source>
</reference>
<keyword evidence="2" id="KW-0732">Signal</keyword>
<name>A0A918T2R5_9GAMM</name>
<protein>
    <recommendedName>
        <fullName evidence="5">Sel1 repeat family protein</fullName>
    </recommendedName>
</protein>
<accession>A0A918T2R5</accession>
<dbReference type="Proteomes" id="UP000646426">
    <property type="component" value="Unassembled WGS sequence"/>
</dbReference>
<evidence type="ECO:0000256" key="1">
    <source>
        <dbReference type="SAM" id="MobiDB-lite"/>
    </source>
</evidence>
<evidence type="ECO:0000313" key="4">
    <source>
        <dbReference type="Proteomes" id="UP000646426"/>
    </source>
</evidence>
<comment type="caution">
    <text evidence="3">The sequence shown here is derived from an EMBL/GenBank/DDBJ whole genome shotgun (WGS) entry which is preliminary data.</text>
</comment>
<dbReference type="SUPFAM" id="SSF81901">
    <property type="entry name" value="HCP-like"/>
    <property type="match status" value="1"/>
</dbReference>
<feature type="chain" id="PRO_5037688668" description="Sel1 repeat family protein" evidence="2">
    <location>
        <begin position="24"/>
        <end position="323"/>
    </location>
</feature>
<proteinExistence type="predicted"/>
<dbReference type="AlphaFoldDB" id="A0A918T2R5"/>
<reference evidence="3" key="2">
    <citation type="submission" date="2020-09" db="EMBL/GenBank/DDBJ databases">
        <authorList>
            <person name="Sun Q."/>
            <person name="Kim S."/>
        </authorList>
    </citation>
    <scope>NUCLEOTIDE SEQUENCE</scope>
    <source>
        <strain evidence="3">KCTC 23077</strain>
    </source>
</reference>
<feature type="region of interest" description="Disordered" evidence="1">
    <location>
        <begin position="30"/>
        <end position="64"/>
    </location>
</feature>
<dbReference type="RefSeq" id="WP_189456805.1">
    <property type="nucleotide sequence ID" value="NZ_BMYD01000004.1"/>
</dbReference>
<sequence length="323" mass="35076">MRNTVWSASVGAALLMAVLAVPAAASDAEPSAPVAEAGPDSRASPSAEATQALFRADAPPPQRADARRQTIEAAMKGDGAAAFRLGALFRLGMEHPAQAVERDLDTARYWLEKCVDAPRCPALALASLAELEIEAGRYREAMQWAQAWAAVERELHALGRRPGESSFRPASYTAYLLKRCFEYLPKQGREDAVAEAFTEFQQRRGAQLQRMAAAAAAVAAVPLREQQRAEFAASRYNHPVQASRRPTAPAVALYLLRADPAGGRPEAVTLIEALPSPREALAFAGVARRWESRPYAPDTADERRYAMLPIELSDPRYAVDLTP</sequence>
<keyword evidence="4" id="KW-1185">Reference proteome</keyword>
<evidence type="ECO:0008006" key="5">
    <source>
        <dbReference type="Google" id="ProtNLM"/>
    </source>
</evidence>
<organism evidence="3 4">
    <name type="scientific">Cognatilysobacter bugurensis</name>
    <dbReference type="NCBI Taxonomy" id="543356"/>
    <lineage>
        <taxon>Bacteria</taxon>
        <taxon>Pseudomonadati</taxon>
        <taxon>Pseudomonadota</taxon>
        <taxon>Gammaproteobacteria</taxon>
        <taxon>Lysobacterales</taxon>
        <taxon>Lysobacteraceae</taxon>
        <taxon>Cognatilysobacter</taxon>
    </lineage>
</organism>
<evidence type="ECO:0000313" key="3">
    <source>
        <dbReference type="EMBL" id="GHA84898.1"/>
    </source>
</evidence>
<feature type="signal peptide" evidence="2">
    <location>
        <begin position="1"/>
        <end position="23"/>
    </location>
</feature>
<dbReference type="EMBL" id="BMYD01000004">
    <property type="protein sequence ID" value="GHA84898.1"/>
    <property type="molecule type" value="Genomic_DNA"/>
</dbReference>
<evidence type="ECO:0000256" key="2">
    <source>
        <dbReference type="SAM" id="SignalP"/>
    </source>
</evidence>